<dbReference type="EMBL" id="ANFP01000008">
    <property type="protein sequence ID" value="EKQ72856.1"/>
    <property type="molecule type" value="Genomic_DNA"/>
</dbReference>
<dbReference type="Proteomes" id="UP000001345">
    <property type="component" value="Unassembled WGS sequence"/>
</dbReference>
<name>A0AB72ZWW9_HELPX</name>
<comment type="caution">
    <text evidence="1">The sequence shown here is derived from an EMBL/GenBank/DDBJ whole genome shotgun (WGS) entry which is preliminary data.</text>
</comment>
<gene>
    <name evidence="1" type="ORF">HMPREF1391_00270</name>
</gene>
<accession>A0AB72ZWW9</accession>
<evidence type="ECO:0000313" key="2">
    <source>
        <dbReference type="Proteomes" id="UP000001345"/>
    </source>
</evidence>
<dbReference type="AlphaFoldDB" id="A0AB72ZWW9"/>
<sequence>MIKIKSFYAFKLHCLKFFKSNFKVRWRIVSTLNELTKRVLNNG</sequence>
<proteinExistence type="predicted"/>
<organism evidence="1 2">
    <name type="scientific">Helicobacter pylori GAM100Ai</name>
    <dbReference type="NCBI Taxonomy" id="1159019"/>
    <lineage>
        <taxon>Bacteria</taxon>
        <taxon>Pseudomonadati</taxon>
        <taxon>Campylobacterota</taxon>
        <taxon>Epsilonproteobacteria</taxon>
        <taxon>Campylobacterales</taxon>
        <taxon>Helicobacteraceae</taxon>
        <taxon>Helicobacter</taxon>
    </lineage>
</organism>
<evidence type="ECO:0000313" key="1">
    <source>
        <dbReference type="EMBL" id="EKQ72856.1"/>
    </source>
</evidence>
<protein>
    <submittedName>
        <fullName evidence="1">Uncharacterized protein</fullName>
    </submittedName>
</protein>
<reference evidence="2" key="1">
    <citation type="submission" date="2023-07" db="EMBL/GenBank/DDBJ databases">
        <authorList>
            <person name="Weinstock G."/>
            <person name="Sodergren E."/>
            <person name="Lobos E.A."/>
            <person name="Fulton L."/>
            <person name="Fulton R."/>
            <person name="Courtney L."/>
            <person name="Fronick C."/>
            <person name="O'Laughlin M."/>
            <person name="Godfrey J."/>
            <person name="Wilson R.M."/>
            <person name="Miner T."/>
            <person name="Farmer C."/>
            <person name="Delehaunty K."/>
            <person name="Cordes M."/>
            <person name="Minx P."/>
            <person name="Tomlinson C."/>
            <person name="Chen J."/>
            <person name="Wollam A."/>
            <person name="Pepin K.H."/>
            <person name="Bhonagiri V."/>
            <person name="Zhang X."/>
            <person name="Suruliraj S."/>
            <person name="Antonio M."/>
            <person name="Secka O."/>
            <person name="Thomas J."/>
            <person name="Warren W."/>
            <person name="Mitreva M."/>
            <person name="Mardis E.R."/>
            <person name="Wilson R.K."/>
        </authorList>
    </citation>
    <scope>NUCLEOTIDE SEQUENCE [LARGE SCALE GENOMIC DNA]</scope>
    <source>
        <strain evidence="2">GAM100Ai</strain>
    </source>
</reference>